<evidence type="ECO:0000313" key="2">
    <source>
        <dbReference type="EMBL" id="ESR57713.1"/>
    </source>
</evidence>
<keyword evidence="1" id="KW-0812">Transmembrane</keyword>
<sequence>MISYLHEVLRFGMRFMWPSLPHSMDYMMPLLPLLHWLLTKLDHITSTGLCPCYLLCFPSIFHMSILYFFLCFLLTISRVVIVPSFLKKEIVCHSTSFLSTNLYHWFLAL</sequence>
<protein>
    <submittedName>
        <fullName evidence="2">Uncharacterized protein</fullName>
    </submittedName>
</protein>
<evidence type="ECO:0000256" key="1">
    <source>
        <dbReference type="SAM" id="Phobius"/>
    </source>
</evidence>
<keyword evidence="3" id="KW-1185">Reference proteome</keyword>
<keyword evidence="1" id="KW-1133">Transmembrane helix</keyword>
<dbReference type="AlphaFoldDB" id="V4TBN9"/>
<name>V4TBN9_CITCL</name>
<dbReference type="Gramene" id="ESR57713">
    <property type="protein sequence ID" value="ESR57713"/>
    <property type="gene ID" value="CICLE_v10024625mg"/>
</dbReference>
<dbReference type="InParanoid" id="V4TBN9"/>
<evidence type="ECO:0000313" key="3">
    <source>
        <dbReference type="Proteomes" id="UP000030687"/>
    </source>
</evidence>
<organism evidence="2 3">
    <name type="scientific">Citrus clementina</name>
    <name type="common">Clementine</name>
    <name type="synonym">Citrus deliciosa x Citrus sinensis</name>
    <dbReference type="NCBI Taxonomy" id="85681"/>
    <lineage>
        <taxon>Eukaryota</taxon>
        <taxon>Viridiplantae</taxon>
        <taxon>Streptophyta</taxon>
        <taxon>Embryophyta</taxon>
        <taxon>Tracheophyta</taxon>
        <taxon>Spermatophyta</taxon>
        <taxon>Magnoliopsida</taxon>
        <taxon>eudicotyledons</taxon>
        <taxon>Gunneridae</taxon>
        <taxon>Pentapetalae</taxon>
        <taxon>rosids</taxon>
        <taxon>malvids</taxon>
        <taxon>Sapindales</taxon>
        <taxon>Rutaceae</taxon>
        <taxon>Aurantioideae</taxon>
        <taxon>Citrus</taxon>
    </lineage>
</organism>
<feature type="transmembrane region" description="Helical" evidence="1">
    <location>
        <begin position="65"/>
        <end position="86"/>
    </location>
</feature>
<reference evidence="2 3" key="1">
    <citation type="submission" date="2013-10" db="EMBL/GenBank/DDBJ databases">
        <authorList>
            <consortium name="International Citrus Genome Consortium"/>
            <person name="Jenkins J."/>
            <person name="Schmutz J."/>
            <person name="Prochnik S."/>
            <person name="Rokhsar D."/>
            <person name="Gmitter F."/>
            <person name="Ollitrault P."/>
            <person name="Machado M."/>
            <person name="Talon M."/>
            <person name="Wincker P."/>
            <person name="Jaillon O."/>
            <person name="Morgante M."/>
        </authorList>
    </citation>
    <scope>NUCLEOTIDE SEQUENCE</scope>
    <source>
        <strain evidence="3">cv. Clemenules</strain>
    </source>
</reference>
<dbReference type="KEGG" id="cic:CICLE_v10024625mg"/>
<proteinExistence type="predicted"/>
<accession>V4TBN9</accession>
<keyword evidence="1" id="KW-0472">Membrane</keyword>
<dbReference type="EMBL" id="KI536661">
    <property type="protein sequence ID" value="ESR57713.1"/>
    <property type="molecule type" value="Genomic_DNA"/>
</dbReference>
<gene>
    <name evidence="2" type="ORF">CICLE_v10024625mg</name>
</gene>
<dbReference type="Proteomes" id="UP000030687">
    <property type="component" value="Unassembled WGS sequence"/>
</dbReference>